<reference evidence="2" key="4">
    <citation type="journal article" date="2015" name="G3 (Bethesda)">
        <title>Genome sequences of three phytopathogenic species of the Magnaporthaceae family of fungi.</title>
        <authorList>
            <person name="Okagaki L.H."/>
            <person name="Nunes C.C."/>
            <person name="Sailsbery J."/>
            <person name="Clay B."/>
            <person name="Brown D."/>
            <person name="John T."/>
            <person name="Oh Y."/>
            <person name="Young N."/>
            <person name="Fitzgerald M."/>
            <person name="Haas B.J."/>
            <person name="Zeng Q."/>
            <person name="Young S."/>
            <person name="Adiconis X."/>
            <person name="Fan L."/>
            <person name="Levin J.Z."/>
            <person name="Mitchell T.K."/>
            <person name="Okubara P.A."/>
            <person name="Farman M.L."/>
            <person name="Kohn L.M."/>
            <person name="Birren B."/>
            <person name="Ma L.-J."/>
            <person name="Dean R.A."/>
        </authorList>
    </citation>
    <scope>NUCLEOTIDE SEQUENCE</scope>
    <source>
        <strain evidence="2">R3-111a-1</strain>
    </source>
</reference>
<keyword evidence="3" id="KW-1185">Reference proteome</keyword>
<organism evidence="1">
    <name type="scientific">Gaeumannomyces tritici (strain R3-111a-1)</name>
    <name type="common">Wheat and barley take-all root rot fungus</name>
    <name type="synonym">Gaeumannomyces graminis var. tritici</name>
    <dbReference type="NCBI Taxonomy" id="644352"/>
    <lineage>
        <taxon>Eukaryota</taxon>
        <taxon>Fungi</taxon>
        <taxon>Dikarya</taxon>
        <taxon>Ascomycota</taxon>
        <taxon>Pezizomycotina</taxon>
        <taxon>Sordariomycetes</taxon>
        <taxon>Sordariomycetidae</taxon>
        <taxon>Magnaporthales</taxon>
        <taxon>Magnaporthaceae</taxon>
        <taxon>Gaeumannomyces</taxon>
    </lineage>
</organism>
<dbReference type="RefSeq" id="XP_009216745.1">
    <property type="nucleotide sequence ID" value="XM_009218481.1"/>
</dbReference>
<dbReference type="VEuPathDB" id="FungiDB:GGTG_00730"/>
<reference evidence="1" key="2">
    <citation type="submission" date="2010-07" db="EMBL/GenBank/DDBJ databases">
        <authorList>
            <consortium name="The Broad Institute Genome Sequencing Platform"/>
            <consortium name="Broad Institute Genome Sequencing Center for Infectious Disease"/>
            <person name="Ma L.-J."/>
            <person name="Dead R."/>
            <person name="Young S."/>
            <person name="Zeng Q."/>
            <person name="Koehrsen M."/>
            <person name="Alvarado L."/>
            <person name="Berlin A."/>
            <person name="Chapman S.B."/>
            <person name="Chen Z."/>
            <person name="Freedman E."/>
            <person name="Gellesch M."/>
            <person name="Goldberg J."/>
            <person name="Griggs A."/>
            <person name="Gujja S."/>
            <person name="Heilman E.R."/>
            <person name="Heiman D."/>
            <person name="Hepburn T."/>
            <person name="Howarth C."/>
            <person name="Jen D."/>
            <person name="Larson L."/>
            <person name="Mehta T."/>
            <person name="Neiman D."/>
            <person name="Pearson M."/>
            <person name="Roberts A."/>
            <person name="Saif S."/>
            <person name="Shea T."/>
            <person name="Shenoy N."/>
            <person name="Sisk P."/>
            <person name="Stolte C."/>
            <person name="Sykes S."/>
            <person name="Walk T."/>
            <person name="White J."/>
            <person name="Yandava C."/>
            <person name="Haas B."/>
            <person name="Nusbaum C."/>
            <person name="Birren B."/>
        </authorList>
    </citation>
    <scope>NUCLEOTIDE SEQUENCE</scope>
    <source>
        <strain evidence="1">R3-111a-1</strain>
    </source>
</reference>
<name>J3NHJ3_GAET3</name>
<accession>J3NHJ3</accession>
<dbReference type="GeneID" id="20341188"/>
<dbReference type="AlphaFoldDB" id="J3NHJ3"/>
<dbReference type="EMBL" id="GL385395">
    <property type="protein sequence ID" value="EJT80736.1"/>
    <property type="molecule type" value="Genomic_DNA"/>
</dbReference>
<dbReference type="HOGENOM" id="CLU_2542693_0_0_1"/>
<dbReference type="Proteomes" id="UP000006039">
    <property type="component" value="Unassembled WGS sequence"/>
</dbReference>
<reference evidence="1" key="3">
    <citation type="submission" date="2010-09" db="EMBL/GenBank/DDBJ databases">
        <title>Annotation of Gaeumannomyces graminis var. tritici R3-111a-1.</title>
        <authorList>
            <consortium name="The Broad Institute Genome Sequencing Platform"/>
            <person name="Ma L.-J."/>
            <person name="Dead R."/>
            <person name="Young S.K."/>
            <person name="Zeng Q."/>
            <person name="Gargeya S."/>
            <person name="Fitzgerald M."/>
            <person name="Haas B."/>
            <person name="Abouelleil A."/>
            <person name="Alvarado L."/>
            <person name="Arachchi H.M."/>
            <person name="Berlin A."/>
            <person name="Brown A."/>
            <person name="Chapman S.B."/>
            <person name="Chen Z."/>
            <person name="Dunbar C."/>
            <person name="Freedman E."/>
            <person name="Gearin G."/>
            <person name="Gellesch M."/>
            <person name="Goldberg J."/>
            <person name="Griggs A."/>
            <person name="Gujja S."/>
            <person name="Heiman D."/>
            <person name="Howarth C."/>
            <person name="Larson L."/>
            <person name="Lui A."/>
            <person name="MacDonald P.J.P."/>
            <person name="Mehta T."/>
            <person name="Montmayeur A."/>
            <person name="Murphy C."/>
            <person name="Neiman D."/>
            <person name="Pearson M."/>
            <person name="Priest M."/>
            <person name="Roberts A."/>
            <person name="Saif S."/>
            <person name="Shea T."/>
            <person name="Shenoy N."/>
            <person name="Sisk P."/>
            <person name="Stolte C."/>
            <person name="Sykes S."/>
            <person name="Yandava C."/>
            <person name="Wortman J."/>
            <person name="Nusbaum C."/>
            <person name="Birren B."/>
        </authorList>
    </citation>
    <scope>NUCLEOTIDE SEQUENCE</scope>
    <source>
        <strain evidence="1">R3-111a-1</strain>
    </source>
</reference>
<sequence>MAVRALTSPGRGAVALAWGSVAANENEALRWGLILDRVTTAGVEIPTSSFDGHWTVTKASTHLCQPTDLCCVYNGISVVLESQ</sequence>
<evidence type="ECO:0000313" key="1">
    <source>
        <dbReference type="EMBL" id="EJT80736.1"/>
    </source>
</evidence>
<evidence type="ECO:0000313" key="3">
    <source>
        <dbReference type="Proteomes" id="UP000006039"/>
    </source>
</evidence>
<gene>
    <name evidence="2" type="primary">20341188</name>
    <name evidence="1" type="ORF">GGTG_00730</name>
</gene>
<protein>
    <submittedName>
        <fullName evidence="1 2">Uncharacterized protein</fullName>
    </submittedName>
</protein>
<reference evidence="2" key="5">
    <citation type="submission" date="2018-04" db="UniProtKB">
        <authorList>
            <consortium name="EnsemblFungi"/>
        </authorList>
    </citation>
    <scope>IDENTIFICATION</scope>
    <source>
        <strain evidence="2">R3-111a-1</strain>
    </source>
</reference>
<reference evidence="3" key="1">
    <citation type="submission" date="2010-07" db="EMBL/GenBank/DDBJ databases">
        <title>The genome sequence of Gaeumannomyces graminis var. tritici strain R3-111a-1.</title>
        <authorList>
            <consortium name="The Broad Institute Genome Sequencing Platform"/>
            <person name="Ma L.-J."/>
            <person name="Dead R."/>
            <person name="Young S."/>
            <person name="Zeng Q."/>
            <person name="Koehrsen M."/>
            <person name="Alvarado L."/>
            <person name="Berlin A."/>
            <person name="Chapman S.B."/>
            <person name="Chen Z."/>
            <person name="Freedman E."/>
            <person name="Gellesch M."/>
            <person name="Goldberg J."/>
            <person name="Griggs A."/>
            <person name="Gujja S."/>
            <person name="Heilman E.R."/>
            <person name="Heiman D."/>
            <person name="Hepburn T."/>
            <person name="Howarth C."/>
            <person name="Jen D."/>
            <person name="Larson L."/>
            <person name="Mehta T."/>
            <person name="Neiman D."/>
            <person name="Pearson M."/>
            <person name="Roberts A."/>
            <person name="Saif S."/>
            <person name="Shea T."/>
            <person name="Shenoy N."/>
            <person name="Sisk P."/>
            <person name="Stolte C."/>
            <person name="Sykes S."/>
            <person name="Walk T."/>
            <person name="White J."/>
            <person name="Yandava C."/>
            <person name="Haas B."/>
            <person name="Nusbaum C."/>
            <person name="Birren B."/>
        </authorList>
    </citation>
    <scope>NUCLEOTIDE SEQUENCE [LARGE SCALE GENOMIC DNA]</scope>
    <source>
        <strain evidence="3">R3-111a-1</strain>
    </source>
</reference>
<evidence type="ECO:0000313" key="2">
    <source>
        <dbReference type="EnsemblFungi" id="EJT80736"/>
    </source>
</evidence>
<proteinExistence type="predicted"/>
<dbReference type="EnsemblFungi" id="EJT80736">
    <property type="protein sequence ID" value="EJT80736"/>
    <property type="gene ID" value="GGTG_00730"/>
</dbReference>